<dbReference type="GO" id="GO:0003723">
    <property type="term" value="F:RNA binding"/>
    <property type="evidence" value="ECO:0007669"/>
    <property type="project" value="TreeGrafter"/>
</dbReference>
<dbReference type="InterPro" id="IPR017151">
    <property type="entry name" value="Xrn2/3/4"/>
</dbReference>
<keyword evidence="5 10" id="KW-0863">Zinc-finger</keyword>
<dbReference type="Gene3D" id="3.40.50.12390">
    <property type="match status" value="1"/>
</dbReference>
<dbReference type="PANTHER" id="PTHR12341:SF74">
    <property type="entry name" value="5'-3' EXORIBONUCLEASE 4"/>
    <property type="match status" value="1"/>
</dbReference>
<dbReference type="Pfam" id="PF00098">
    <property type="entry name" value="zf-CCHC"/>
    <property type="match status" value="1"/>
</dbReference>
<evidence type="ECO:0000256" key="3">
    <source>
        <dbReference type="ARBA" id="ARBA00022722"/>
    </source>
</evidence>
<evidence type="ECO:0000256" key="10">
    <source>
        <dbReference type="PROSITE-ProRule" id="PRU00047"/>
    </source>
</evidence>
<gene>
    <name evidence="14" type="ORF">AYBTSS11_LOCUS18505</name>
</gene>
<evidence type="ECO:0000256" key="12">
    <source>
        <dbReference type="SAM" id="MobiDB-lite"/>
    </source>
</evidence>
<evidence type="ECO:0000313" key="15">
    <source>
        <dbReference type="Proteomes" id="UP001189624"/>
    </source>
</evidence>
<protein>
    <recommendedName>
        <fullName evidence="9">5'-3' exoribonuclease</fullName>
        <ecNumber evidence="9">3.1.13.-</ecNumber>
    </recommendedName>
</protein>
<dbReference type="SMART" id="SM00343">
    <property type="entry name" value="ZnF_C2HC"/>
    <property type="match status" value="1"/>
</dbReference>
<evidence type="ECO:0000256" key="8">
    <source>
        <dbReference type="ARBA" id="ARBA00022839"/>
    </source>
</evidence>
<dbReference type="AlphaFoldDB" id="A0AA86T2F5"/>
<dbReference type="InterPro" id="IPR036875">
    <property type="entry name" value="Znf_CCHC_sf"/>
</dbReference>
<evidence type="ECO:0000256" key="1">
    <source>
        <dbReference type="ARBA" id="ARBA00006994"/>
    </source>
</evidence>
<sequence length="978" mass="111629">MGVPAFYRWLADRYPLSIVDVVEEDPAAGDGAVDVCKPNPNGMEFDNLYLDMNGIIHPCFHPDGKPAPATYEDVFKTIFDYIDHLFSLVRPRKLLYLAIDGVAPRAKMNQQRSRRFRAAKDAAEAEAEKERLREEFEGEMELLSSKDKPETYDSNVITPGTPFMAVLSVALQYYIQTRLNYNPGWRNTKVILSDSNVPGEGEHKIMEYIRSQRNLPGFNPNTRHCLYGLDADLIMLALATHEVHFSILREVITFPGQQDKCYQCGQVGHFASECRGKPGEKAEDWNPVDDTPVHKKKYQFLNIWVLREYLQYEMEIPNPAFEIDFERIVDDFVFLCFFVGNDFLPHMPTLEIREGAVNLLMHIYRKEFTAMGGYLTEAGEVFLERVEHFIQSVAVHEDQIFQKRVRIQQAAEFNEEMKARARGEMPEEPRASVFSDKVKLGEPGYKERYYAEKFGALGLEEIDKFKKDTVLKYVEGLCWVCRYYYQGVCSWQWYYPYHYAPFASDLKDLADLEITFFLGEAFKPFDQLMGTLPASSSSALPEKYRDLMTDPSSPILQFYPAGEITCPLLTYSARFYRVSGITCVAFLTDFEIDMNGKRFAWQGVAKLPFIDEKKLLASTSKLEGTLSVEEQLRNSKMPDLLFVNGGHNLAPHILSCYQYSCQLSLHERPALPIDPSASDGMNGYLWWYERNVRRTIVSSPIKGLPDIEFNQVLHIPQPPNGVLMPKKILKAIDIKPSPVLWHEENSGRRHGRESSYLSCAMHGDRPQVHGAMAGLQLGEAAHRLVKNSLNIRSNNAPYGFPEQLPGHYAMNRPRLAGPSGPGKYNAEDTSSYYGHYYNHQGMITRPRYPVSSNGGHNDKQNFRIQDRSQQHEQHYNGRGGFCALTIEEGPRPRPVPPLKTPVLMLSRQPNSGPTTNVQQRFLGPPIPPPKWITRAPDTNGIYARHQEVAIGGAYDKHMKKVYQVRSRQPQDMPEYGNQ</sequence>
<comment type="function">
    <text evidence="9">Possesses 5'-&gt;3' exoribonuclease activity. Acts as an endogenous post-transcriptional gene silencing (PTGS) suppressor.</text>
</comment>
<evidence type="ECO:0000256" key="9">
    <source>
        <dbReference type="PIRNR" id="PIRNR037239"/>
    </source>
</evidence>
<evidence type="ECO:0000256" key="4">
    <source>
        <dbReference type="ARBA" id="ARBA00022723"/>
    </source>
</evidence>
<keyword evidence="15" id="KW-1185">Reference proteome</keyword>
<dbReference type="SUPFAM" id="SSF57756">
    <property type="entry name" value="Retrovirus zinc finger-like domains"/>
    <property type="match status" value="1"/>
</dbReference>
<proteinExistence type="inferred from homology"/>
<dbReference type="GO" id="GO:0008270">
    <property type="term" value="F:zinc ion binding"/>
    <property type="evidence" value="ECO:0007669"/>
    <property type="project" value="UniProtKB-KW"/>
</dbReference>
<evidence type="ECO:0000259" key="13">
    <source>
        <dbReference type="PROSITE" id="PS50158"/>
    </source>
</evidence>
<dbReference type="GO" id="GO:0004534">
    <property type="term" value="F:5'-3' RNA exonuclease activity"/>
    <property type="evidence" value="ECO:0007669"/>
    <property type="project" value="UniProtKB-UniRule"/>
</dbReference>
<evidence type="ECO:0000256" key="7">
    <source>
        <dbReference type="ARBA" id="ARBA00022833"/>
    </source>
</evidence>
<dbReference type="GO" id="GO:0006397">
    <property type="term" value="P:mRNA processing"/>
    <property type="evidence" value="ECO:0007669"/>
    <property type="project" value="UniProtKB-UniRule"/>
</dbReference>
<dbReference type="Pfam" id="PF17846">
    <property type="entry name" value="XRN_M"/>
    <property type="match status" value="3"/>
</dbReference>
<dbReference type="PIRSF" id="PIRSF037239">
    <property type="entry name" value="Exonuclease_Xrn2"/>
    <property type="match status" value="1"/>
</dbReference>
<dbReference type="Gramene" id="rna-AYBTSS11_LOCUS18505">
    <property type="protein sequence ID" value="CAJ1961020.1"/>
    <property type="gene ID" value="gene-AYBTSS11_LOCUS18505"/>
</dbReference>
<feature type="coiled-coil region" evidence="11">
    <location>
        <begin position="115"/>
        <end position="142"/>
    </location>
</feature>
<dbReference type="InterPro" id="IPR001878">
    <property type="entry name" value="Znf_CCHC"/>
</dbReference>
<evidence type="ECO:0000256" key="2">
    <source>
        <dbReference type="ARBA" id="ARBA00022664"/>
    </source>
</evidence>
<dbReference type="InterPro" id="IPR004859">
    <property type="entry name" value="Xrn1_N"/>
</dbReference>
<dbReference type="Gene3D" id="1.25.40.1050">
    <property type="match status" value="1"/>
</dbReference>
<dbReference type="EMBL" id="OY731403">
    <property type="protein sequence ID" value="CAJ1961020.1"/>
    <property type="molecule type" value="Genomic_DNA"/>
</dbReference>
<dbReference type="PROSITE" id="PS50158">
    <property type="entry name" value="ZF_CCHC"/>
    <property type="match status" value="1"/>
</dbReference>
<reference evidence="14" key="1">
    <citation type="submission" date="2023-10" db="EMBL/GenBank/DDBJ databases">
        <authorList>
            <person name="Domelevo Entfellner J.-B."/>
        </authorList>
    </citation>
    <scope>NUCLEOTIDE SEQUENCE</scope>
</reference>
<dbReference type="Pfam" id="PF03159">
    <property type="entry name" value="XRN_N"/>
    <property type="match status" value="1"/>
</dbReference>
<dbReference type="InterPro" id="IPR027073">
    <property type="entry name" value="5_3_exoribonuclease"/>
</dbReference>
<dbReference type="EC" id="3.1.13.-" evidence="9"/>
<feature type="domain" description="CCHC-type" evidence="13">
    <location>
        <begin position="260"/>
        <end position="275"/>
    </location>
</feature>
<dbReference type="Proteomes" id="UP001189624">
    <property type="component" value="Chromosome 6"/>
</dbReference>
<name>A0AA86T2F5_9FABA</name>
<organism evidence="14 15">
    <name type="scientific">Sphenostylis stenocarpa</name>
    <dbReference type="NCBI Taxonomy" id="92480"/>
    <lineage>
        <taxon>Eukaryota</taxon>
        <taxon>Viridiplantae</taxon>
        <taxon>Streptophyta</taxon>
        <taxon>Embryophyta</taxon>
        <taxon>Tracheophyta</taxon>
        <taxon>Spermatophyta</taxon>
        <taxon>Magnoliopsida</taxon>
        <taxon>eudicotyledons</taxon>
        <taxon>Gunneridae</taxon>
        <taxon>Pentapetalae</taxon>
        <taxon>rosids</taxon>
        <taxon>fabids</taxon>
        <taxon>Fabales</taxon>
        <taxon>Fabaceae</taxon>
        <taxon>Papilionoideae</taxon>
        <taxon>50 kb inversion clade</taxon>
        <taxon>NPAAA clade</taxon>
        <taxon>indigoferoid/millettioid clade</taxon>
        <taxon>Phaseoleae</taxon>
        <taxon>Sphenostylis</taxon>
    </lineage>
</organism>
<accession>A0AA86T2F5</accession>
<dbReference type="CDD" id="cd18673">
    <property type="entry name" value="PIN_XRN1-2-like"/>
    <property type="match status" value="1"/>
</dbReference>
<dbReference type="GO" id="GO:0000956">
    <property type="term" value="P:nuclear-transcribed mRNA catabolic process"/>
    <property type="evidence" value="ECO:0007669"/>
    <property type="project" value="TreeGrafter"/>
</dbReference>
<keyword evidence="6 9" id="KW-0378">Hydrolase</keyword>
<comment type="similarity">
    <text evidence="1 9">Belongs to the 5'-3' exonuclease family. XRN2/RAT1 subfamily.</text>
</comment>
<dbReference type="FunFam" id="3.40.50.12390:FF:000003">
    <property type="entry name" value="5'-3' exoribonuclease"/>
    <property type="match status" value="1"/>
</dbReference>
<keyword evidence="4" id="KW-0479">Metal-binding</keyword>
<keyword evidence="8 9" id="KW-0269">Exonuclease</keyword>
<dbReference type="InterPro" id="IPR041412">
    <property type="entry name" value="Xrn1_helical"/>
</dbReference>
<dbReference type="FunFam" id="3.40.50.12390:FF:000001">
    <property type="entry name" value="5'-3' exoribonuclease"/>
    <property type="match status" value="1"/>
</dbReference>
<keyword evidence="3 9" id="KW-0540">Nuclease</keyword>
<evidence type="ECO:0000256" key="6">
    <source>
        <dbReference type="ARBA" id="ARBA00022801"/>
    </source>
</evidence>
<evidence type="ECO:0000256" key="11">
    <source>
        <dbReference type="SAM" id="Coils"/>
    </source>
</evidence>
<keyword evidence="2 9" id="KW-0507">mRNA processing</keyword>
<evidence type="ECO:0000313" key="14">
    <source>
        <dbReference type="EMBL" id="CAJ1961020.1"/>
    </source>
</evidence>
<evidence type="ECO:0000256" key="5">
    <source>
        <dbReference type="ARBA" id="ARBA00022771"/>
    </source>
</evidence>
<dbReference type="GO" id="GO:0010587">
    <property type="term" value="P:miRNA catabolic process"/>
    <property type="evidence" value="ECO:0007669"/>
    <property type="project" value="UniProtKB-ARBA"/>
</dbReference>
<feature type="compositionally biased region" description="Polar residues" evidence="12">
    <location>
        <begin position="909"/>
        <end position="919"/>
    </location>
</feature>
<dbReference type="GO" id="GO:0005634">
    <property type="term" value="C:nucleus"/>
    <property type="evidence" value="ECO:0007669"/>
    <property type="project" value="InterPro"/>
</dbReference>
<keyword evidence="7" id="KW-0862">Zinc</keyword>
<feature type="region of interest" description="Disordered" evidence="12">
    <location>
        <begin position="909"/>
        <end position="929"/>
    </location>
</feature>
<keyword evidence="11" id="KW-0175">Coiled coil</keyword>
<dbReference type="PANTHER" id="PTHR12341">
    <property type="entry name" value="5'-&gt;3' EXORIBONUCLEASE"/>
    <property type="match status" value="1"/>
</dbReference>